<keyword evidence="2" id="KW-0812">Transmembrane</keyword>
<comment type="caution">
    <text evidence="3">The sequence shown here is derived from an EMBL/GenBank/DDBJ whole genome shotgun (WGS) entry which is preliminary data.</text>
</comment>
<dbReference type="EMBL" id="JAVDYE010000001">
    <property type="protein sequence ID" value="MDR7381672.1"/>
    <property type="molecule type" value="Genomic_DNA"/>
</dbReference>
<evidence type="ECO:0000256" key="1">
    <source>
        <dbReference type="SAM" id="MobiDB-lite"/>
    </source>
</evidence>
<keyword evidence="2" id="KW-0472">Membrane</keyword>
<feature type="region of interest" description="Disordered" evidence="1">
    <location>
        <begin position="1291"/>
        <end position="1316"/>
    </location>
</feature>
<reference evidence="3 4" key="1">
    <citation type="submission" date="2023-07" db="EMBL/GenBank/DDBJ databases">
        <title>Sequencing the genomes of 1000 actinobacteria strains.</title>
        <authorList>
            <person name="Klenk H.-P."/>
        </authorList>
    </citation>
    <scope>NUCLEOTIDE SEQUENCE [LARGE SCALE GENOMIC DNA]</scope>
    <source>
        <strain evidence="3 4">DSM 45554</strain>
    </source>
</reference>
<dbReference type="NCBIfam" id="NF033766">
    <property type="entry name" value="choice_anch_G"/>
    <property type="match status" value="1"/>
</dbReference>
<protein>
    <submittedName>
        <fullName evidence="3">5-hydroxyisourate hydrolase-like protein (Transthyretin family)</fullName>
    </submittedName>
</protein>
<organism evidence="3 4">
    <name type="scientific">Promicromonospora iranensis</name>
    <dbReference type="NCBI Taxonomy" id="1105144"/>
    <lineage>
        <taxon>Bacteria</taxon>
        <taxon>Bacillati</taxon>
        <taxon>Actinomycetota</taxon>
        <taxon>Actinomycetes</taxon>
        <taxon>Micrococcales</taxon>
        <taxon>Promicromonosporaceae</taxon>
        <taxon>Promicromonospora</taxon>
    </lineage>
</organism>
<gene>
    <name evidence="3" type="ORF">J2S48_001187</name>
</gene>
<dbReference type="Proteomes" id="UP001183585">
    <property type="component" value="Unassembled WGS sequence"/>
</dbReference>
<dbReference type="RefSeq" id="WP_274998093.1">
    <property type="nucleotide sequence ID" value="NZ_JAJQQP010000020.1"/>
</dbReference>
<feature type="transmembrane region" description="Helical" evidence="2">
    <location>
        <begin position="1324"/>
        <end position="1342"/>
    </location>
</feature>
<name>A0ABU2CK09_9MICO</name>
<proteinExistence type="predicted"/>
<keyword evidence="4" id="KW-1185">Reference proteome</keyword>
<evidence type="ECO:0000313" key="4">
    <source>
        <dbReference type="Proteomes" id="UP001183585"/>
    </source>
</evidence>
<dbReference type="Gene3D" id="2.60.40.230">
    <property type="entry name" value="Neocarzinostatin-like"/>
    <property type="match status" value="3"/>
</dbReference>
<accession>A0ABU2CK09</accession>
<feature type="region of interest" description="Disordered" evidence="1">
    <location>
        <begin position="618"/>
        <end position="638"/>
    </location>
</feature>
<evidence type="ECO:0000313" key="3">
    <source>
        <dbReference type="EMBL" id="MDR7381672.1"/>
    </source>
</evidence>
<sequence>MAASALLVTAAGLPAAAVDNYPDEPSEAAAGVLAAELMQQALLGAATSDAGSVSNPGPNTENLDVDVLGSQVLELGDIQLPVDQFLDFGQIGALASTSEASGPADAHAVSGLLGADGGVTLDGAEDAFGTASIDVLSLAELVGVEGITDAVVDELTIELGALGAEVIAEDGVILDPDGGVTGPGQYRLGDGTLRLHSPVVEGAAESIFDIGGAVDTQIETLVNETLDISQLTALLSAVPGIPEPTVTVDSDLQETLFQSVVGEPITSANQLVTIDFSTGELQVHLEHLVEGNDPWGGGDDVGMNGLAPNYEVLDDQTYPQIAEGVHEIMQEATRIMIGAIEDSLNAVTINIAFYDESALGTLDVSWSVPLADAVNGNFPQVVDNSTGTQAVTGALLATTINGLGNAAAPIFAPVYDLIISDAGDQIFELLINDLKTGITSTIGAALSPVFDVVVQFVSLQINHQETATCTTADGTELLGQLEVSALSLGLVQSADAGRIGLGNAGVRIDACGLAAITPELSVDPAEVEPGECTVVSGTGYTPNSTVTVQLTDADGNPVGDPITADTDDTGAFSVDLCVPDDAEPGDFTVVGTDDTTGTPAEAPLVVTGPAVIAPTLTVDPSEVAPGGTTTVTGEGYTPDSTVTVQLTDADGNPVGDPIVVDTDENGEFTTPLVVPEDAELGDYTVIGTDDTTGTPAEAPLTVIAAVEQCESAPELTVTPGSVQAGESVTVVGTGFPAGVDVVVQLFDADGNPVGDPVTVTPDEACGFSTDYVVPDGTAPGDYEVVAEPEDGSEGATAPLTVEPADITPSLTVDPAQVVPGGTTTVTGEGYTPDSTVTVQLTDADGNPVGDPITVDTDETGAFTTPLVVPEDAEPGDFTVVGTDDTTGTPAEAPLTVITAAEQCESAPALTVTPSSAQAGTDVTVVGTGFPAGVDVVLQLTDAEGDPVGEPVTVTPDEACGFTTEYTIPEGTEPGDYEVVAEPEDGSEGATAPLTVEPADITPSLTVDPAQVAPGGTTTVTGEGYTPDATVTVQLTDPDGNPVGDPVVVDTDETGSFTTDLVVPEDAEPGDYTVVGTDDTTDESADAPLGVVSVSGPGEQCTDPTLVADPTTVEPGGEVTVTGTGFPAGVDVSITLTDASGDPVGEAATVTPDESCGVTVTIQIPDDADPGVHIIVAEPQDGSAGAEVPITVTGPDARTLTAWFAKGSVSPGASQTLHASGFEPGEMVVGMIRSTSVRLPAVAADETGAVHWTFTVPPALSAGSYIGTATSVTLGDSAAASFKVVLAPTGGGTGDGNGNGNSSGNGSGSGSGSGSGGLATTGADVATLVTVTMLLLGAGAVLIRRRRELAMAAATAMGRLPDEQ</sequence>
<keyword evidence="2" id="KW-1133">Transmembrane helix</keyword>
<feature type="compositionally biased region" description="Low complexity" evidence="1">
    <location>
        <begin position="626"/>
        <end position="637"/>
    </location>
</feature>
<dbReference type="InterPro" id="IPR047900">
    <property type="entry name" value="Choice_anch_G"/>
</dbReference>
<evidence type="ECO:0000256" key="2">
    <source>
        <dbReference type="SAM" id="Phobius"/>
    </source>
</evidence>